<name>A0ACC0JD51_CHOFU</name>
<accession>A0ACC0JD51</accession>
<evidence type="ECO:0000313" key="1">
    <source>
        <dbReference type="EMBL" id="KAI8422047.1"/>
    </source>
</evidence>
<protein>
    <submittedName>
        <fullName evidence="1">Uncharacterized protein</fullName>
    </submittedName>
</protein>
<sequence length="567" mass="63119">MSRKESRQSVAGVEHGEKKAEVDLDTILVKELGQFGWYQARTVALAALVVIFGGIASSEYVFTTARISTRCLIPECESPEQPDGFSPSWLPNAVPPSGSSFDNCRRFANASGAVAEPGTCPANLFDRNRQLDCEEYVYENTDTVVYDFDLACEEWLRSLIGSVHTFGTLTALPITGYVSDRWGRRTALGINAFSRACIGLIRSWVNSYVGFTALQFLEATFGSGAFSCAYILVIELLGPKLRVAGGATMNTFFSVGNICAGLLAWAVNDWRRLTQVMYSPMFITIFSFWLLPESVRWYMSKGRYGESEAVLKKAAKVNGKQLSEKSLKALWESTEEEKRRKELEDVERANEPWLIVQVFRHKQILIRCVVSPVWWVTNTFIYYGLSINSVNMSGNRYVNYVAVSAVEIPGYWTAVFLLGKIGRKPVLIVAFWLCAACQIAYIFMPDGYYGLSLTVYLIGKFCIAMVMTSVYVYTAELYPTKYRHSLFAFSSMVGRIGSILAPLTPALGASTWEQLPFALFAGFALLSGALVFITPETLGAKFPDTMEEAEDIGRKKQPLKSTNARLN</sequence>
<dbReference type="Proteomes" id="UP001064048">
    <property type="component" value="Chromosome 16"/>
</dbReference>
<organism evidence="1 2">
    <name type="scientific">Choristoneura fumiferana</name>
    <name type="common">Spruce budworm moth</name>
    <name type="synonym">Archips fumiferana</name>
    <dbReference type="NCBI Taxonomy" id="7141"/>
    <lineage>
        <taxon>Eukaryota</taxon>
        <taxon>Metazoa</taxon>
        <taxon>Ecdysozoa</taxon>
        <taxon>Arthropoda</taxon>
        <taxon>Hexapoda</taxon>
        <taxon>Insecta</taxon>
        <taxon>Pterygota</taxon>
        <taxon>Neoptera</taxon>
        <taxon>Endopterygota</taxon>
        <taxon>Lepidoptera</taxon>
        <taxon>Glossata</taxon>
        <taxon>Ditrysia</taxon>
        <taxon>Tortricoidea</taxon>
        <taxon>Tortricidae</taxon>
        <taxon>Tortricinae</taxon>
        <taxon>Choristoneura</taxon>
    </lineage>
</organism>
<dbReference type="EMBL" id="CM046116">
    <property type="protein sequence ID" value="KAI8422047.1"/>
    <property type="molecule type" value="Genomic_DNA"/>
</dbReference>
<keyword evidence="2" id="KW-1185">Reference proteome</keyword>
<gene>
    <name evidence="1" type="ORF">MSG28_009946</name>
</gene>
<comment type="caution">
    <text evidence="1">The sequence shown here is derived from an EMBL/GenBank/DDBJ whole genome shotgun (WGS) entry which is preliminary data.</text>
</comment>
<evidence type="ECO:0000313" key="2">
    <source>
        <dbReference type="Proteomes" id="UP001064048"/>
    </source>
</evidence>
<reference evidence="1 2" key="1">
    <citation type="journal article" date="2022" name="Genome Biol. Evol.">
        <title>The Spruce Budworm Genome: Reconstructing the Evolutionary History of Antifreeze Proteins.</title>
        <authorList>
            <person name="Beliveau C."/>
            <person name="Gagne P."/>
            <person name="Picq S."/>
            <person name="Vernygora O."/>
            <person name="Keeling C.I."/>
            <person name="Pinkney K."/>
            <person name="Doucet D."/>
            <person name="Wen F."/>
            <person name="Johnston J.S."/>
            <person name="Maaroufi H."/>
            <person name="Boyle B."/>
            <person name="Laroche J."/>
            <person name="Dewar K."/>
            <person name="Juretic N."/>
            <person name="Blackburn G."/>
            <person name="Nisole A."/>
            <person name="Brunet B."/>
            <person name="Brandao M."/>
            <person name="Lumley L."/>
            <person name="Duan J."/>
            <person name="Quan G."/>
            <person name="Lucarotti C.J."/>
            <person name="Roe A.D."/>
            <person name="Sperling F.A.H."/>
            <person name="Levesque R.C."/>
            <person name="Cusson M."/>
        </authorList>
    </citation>
    <scope>NUCLEOTIDE SEQUENCE [LARGE SCALE GENOMIC DNA]</scope>
    <source>
        <strain evidence="1">Glfc:IPQL:Cfum</strain>
    </source>
</reference>
<proteinExistence type="predicted"/>